<reference evidence="1 2" key="1">
    <citation type="submission" date="2024-01" db="EMBL/GenBank/DDBJ databases">
        <title>The genomes of 5 underutilized Papilionoideae crops provide insights into root nodulation and disease resistance.</title>
        <authorList>
            <person name="Yuan L."/>
        </authorList>
    </citation>
    <scope>NUCLEOTIDE SEQUENCE [LARGE SCALE GENOMIC DNA]</scope>
    <source>
        <strain evidence="1">LY-2023</strain>
        <tissue evidence="1">Leaf</tissue>
    </source>
</reference>
<dbReference type="AlphaFoldDB" id="A0AAN9Q2D3"/>
<comment type="caution">
    <text evidence="1">The sequence shown here is derived from an EMBL/GenBank/DDBJ whole genome shotgun (WGS) entry which is preliminary data.</text>
</comment>
<dbReference type="EMBL" id="JAYKXN010000001">
    <property type="protein sequence ID" value="KAK7318544.1"/>
    <property type="molecule type" value="Genomic_DNA"/>
</dbReference>
<keyword evidence="2" id="KW-1185">Reference proteome</keyword>
<evidence type="ECO:0000313" key="1">
    <source>
        <dbReference type="EMBL" id="KAK7318544.1"/>
    </source>
</evidence>
<evidence type="ECO:0000313" key="2">
    <source>
        <dbReference type="Proteomes" id="UP001359559"/>
    </source>
</evidence>
<dbReference type="Proteomes" id="UP001359559">
    <property type="component" value="Unassembled WGS sequence"/>
</dbReference>
<gene>
    <name evidence="1" type="ORF">RJT34_03247</name>
</gene>
<proteinExistence type="predicted"/>
<sequence length="69" mass="7596">MVPSADFGWTSRSCLGHVYKSTSRASNRLGAQINSQHLGRHLHVRKLYTGIHAGGFSCSSITLLSRIRL</sequence>
<name>A0AAN9Q2D3_CLITE</name>
<organism evidence="1 2">
    <name type="scientific">Clitoria ternatea</name>
    <name type="common">Butterfly pea</name>
    <dbReference type="NCBI Taxonomy" id="43366"/>
    <lineage>
        <taxon>Eukaryota</taxon>
        <taxon>Viridiplantae</taxon>
        <taxon>Streptophyta</taxon>
        <taxon>Embryophyta</taxon>
        <taxon>Tracheophyta</taxon>
        <taxon>Spermatophyta</taxon>
        <taxon>Magnoliopsida</taxon>
        <taxon>eudicotyledons</taxon>
        <taxon>Gunneridae</taxon>
        <taxon>Pentapetalae</taxon>
        <taxon>rosids</taxon>
        <taxon>fabids</taxon>
        <taxon>Fabales</taxon>
        <taxon>Fabaceae</taxon>
        <taxon>Papilionoideae</taxon>
        <taxon>50 kb inversion clade</taxon>
        <taxon>NPAAA clade</taxon>
        <taxon>indigoferoid/millettioid clade</taxon>
        <taxon>Phaseoleae</taxon>
        <taxon>Clitoria</taxon>
    </lineage>
</organism>
<accession>A0AAN9Q2D3</accession>
<protein>
    <submittedName>
        <fullName evidence="1">Uncharacterized protein</fullName>
    </submittedName>
</protein>